<comment type="caution">
    <text evidence="2">The sequence shown here is derived from an EMBL/GenBank/DDBJ whole genome shotgun (WGS) entry which is preliminary data.</text>
</comment>
<protein>
    <submittedName>
        <fullName evidence="2">Uncharacterized protein</fullName>
    </submittedName>
</protein>
<evidence type="ECO:0000313" key="3">
    <source>
        <dbReference type="Proteomes" id="UP001396334"/>
    </source>
</evidence>
<keyword evidence="3" id="KW-1185">Reference proteome</keyword>
<proteinExistence type="predicted"/>
<feature type="coiled-coil region" evidence="1">
    <location>
        <begin position="28"/>
        <end position="159"/>
    </location>
</feature>
<reference evidence="2 3" key="1">
    <citation type="journal article" date="2024" name="G3 (Bethesda)">
        <title>Genome assembly of Hibiscus sabdariffa L. provides insights into metabolisms of medicinal natural products.</title>
        <authorList>
            <person name="Kim T."/>
        </authorList>
    </citation>
    <scope>NUCLEOTIDE SEQUENCE [LARGE SCALE GENOMIC DNA]</scope>
    <source>
        <strain evidence="2">TK-2024</strain>
        <tissue evidence="2">Old leaves</tissue>
    </source>
</reference>
<keyword evidence="1" id="KW-0175">Coiled coil</keyword>
<dbReference type="InterPro" id="IPR055307">
    <property type="entry name" value="NDC80_plants"/>
</dbReference>
<organism evidence="2 3">
    <name type="scientific">Hibiscus sabdariffa</name>
    <name type="common">roselle</name>
    <dbReference type="NCBI Taxonomy" id="183260"/>
    <lineage>
        <taxon>Eukaryota</taxon>
        <taxon>Viridiplantae</taxon>
        <taxon>Streptophyta</taxon>
        <taxon>Embryophyta</taxon>
        <taxon>Tracheophyta</taxon>
        <taxon>Spermatophyta</taxon>
        <taxon>Magnoliopsida</taxon>
        <taxon>eudicotyledons</taxon>
        <taxon>Gunneridae</taxon>
        <taxon>Pentapetalae</taxon>
        <taxon>rosids</taxon>
        <taxon>malvids</taxon>
        <taxon>Malvales</taxon>
        <taxon>Malvaceae</taxon>
        <taxon>Malvoideae</taxon>
        <taxon>Hibiscus</taxon>
    </lineage>
</organism>
<accession>A0ABR2R3K2</accession>
<sequence>MPWDVICGFYEGRMIQWRFWIRSSLEKFEKEKENVVEMEKSVGELEAQAEGLRTAPTERERLEKEKIVLEEDVKKFHAMITEFTGRVAALEKMLEQRQRELNAKEEERNRILEENQELKKRVELQIFNARDVERMKREMQAVEKDIVDAEMARNSWEDKSWDLDSETGQKLKELMALAIKRISEIFPVVADTVSKYKKNVESTVSKMRVCLSETAAAVSDVYKATLPSQFTDGANASK</sequence>
<dbReference type="PANTHER" id="PTHR46681:SF1">
    <property type="entry name" value="KINETOCHORE PROTEIN NDC80 HOMOLOG"/>
    <property type="match status" value="1"/>
</dbReference>
<dbReference type="EMBL" id="JBBPBN010000026">
    <property type="protein sequence ID" value="KAK9007459.1"/>
    <property type="molecule type" value="Genomic_DNA"/>
</dbReference>
<gene>
    <name evidence="2" type="ORF">V6N11_074381</name>
</gene>
<dbReference type="PANTHER" id="PTHR46681">
    <property type="entry name" value="KINETOCHORE PROTEIN NDC80 HOMOLOG"/>
    <property type="match status" value="1"/>
</dbReference>
<name>A0ABR2R3K2_9ROSI</name>
<evidence type="ECO:0000313" key="2">
    <source>
        <dbReference type="EMBL" id="KAK9007459.1"/>
    </source>
</evidence>
<dbReference type="Proteomes" id="UP001396334">
    <property type="component" value="Unassembled WGS sequence"/>
</dbReference>
<evidence type="ECO:0000256" key="1">
    <source>
        <dbReference type="SAM" id="Coils"/>
    </source>
</evidence>